<proteinExistence type="predicted"/>
<comment type="caution">
    <text evidence="2">The sequence shown here is derived from an EMBL/GenBank/DDBJ whole genome shotgun (WGS) entry which is preliminary data.</text>
</comment>
<feature type="region of interest" description="Disordered" evidence="1">
    <location>
        <begin position="1"/>
        <end position="113"/>
    </location>
</feature>
<evidence type="ECO:0000313" key="2">
    <source>
        <dbReference type="EMBL" id="KAJ1191000.1"/>
    </source>
</evidence>
<feature type="region of interest" description="Disordered" evidence="1">
    <location>
        <begin position="201"/>
        <end position="223"/>
    </location>
</feature>
<keyword evidence="3" id="KW-1185">Reference proteome</keyword>
<gene>
    <name evidence="2" type="ORF">NDU88_000317</name>
</gene>
<sequence>MSRSQPSTSATKSSSSVVPASPGTSKAATIRAASVPPSEAKDDPIPPPANVKKGPACRREKPYQPPSKASSRTKVDSGKVPTATSMVGKGHKGKGKSAQGTEPPGEGLVSPLLQDKPATCTAVGTTTMTATCTASCTSAASTTVTSIIPSGHPSETAGDGLVSPSTSADTCTTGSISTAATATATATCPVTCRASATTVDISSIPNGQPSKAAGDILDPAHTT</sequence>
<organism evidence="2 3">
    <name type="scientific">Pleurodeles waltl</name>
    <name type="common">Iberian ribbed newt</name>
    <dbReference type="NCBI Taxonomy" id="8319"/>
    <lineage>
        <taxon>Eukaryota</taxon>
        <taxon>Metazoa</taxon>
        <taxon>Chordata</taxon>
        <taxon>Craniata</taxon>
        <taxon>Vertebrata</taxon>
        <taxon>Euteleostomi</taxon>
        <taxon>Amphibia</taxon>
        <taxon>Batrachia</taxon>
        <taxon>Caudata</taxon>
        <taxon>Salamandroidea</taxon>
        <taxon>Salamandridae</taxon>
        <taxon>Pleurodelinae</taxon>
        <taxon>Pleurodeles</taxon>
    </lineage>
</organism>
<dbReference type="Proteomes" id="UP001066276">
    <property type="component" value="Chromosome 2_2"/>
</dbReference>
<feature type="compositionally biased region" description="Low complexity" evidence="1">
    <location>
        <begin position="1"/>
        <end position="25"/>
    </location>
</feature>
<dbReference type="EMBL" id="JANPWB010000004">
    <property type="protein sequence ID" value="KAJ1191000.1"/>
    <property type="molecule type" value="Genomic_DNA"/>
</dbReference>
<evidence type="ECO:0000256" key="1">
    <source>
        <dbReference type="SAM" id="MobiDB-lite"/>
    </source>
</evidence>
<evidence type="ECO:0000313" key="3">
    <source>
        <dbReference type="Proteomes" id="UP001066276"/>
    </source>
</evidence>
<dbReference type="AlphaFoldDB" id="A0AAV7UPN2"/>
<name>A0AAV7UPN2_PLEWA</name>
<reference evidence="2" key="1">
    <citation type="journal article" date="2022" name="bioRxiv">
        <title>Sequencing and chromosome-scale assembly of the giantPleurodeles waltlgenome.</title>
        <authorList>
            <person name="Brown T."/>
            <person name="Elewa A."/>
            <person name="Iarovenko S."/>
            <person name="Subramanian E."/>
            <person name="Araus A.J."/>
            <person name="Petzold A."/>
            <person name="Susuki M."/>
            <person name="Suzuki K.-i.T."/>
            <person name="Hayashi T."/>
            <person name="Toyoda A."/>
            <person name="Oliveira C."/>
            <person name="Osipova E."/>
            <person name="Leigh N.D."/>
            <person name="Simon A."/>
            <person name="Yun M.H."/>
        </authorList>
    </citation>
    <scope>NUCLEOTIDE SEQUENCE</scope>
    <source>
        <strain evidence="2">20211129_DDA</strain>
        <tissue evidence="2">Liver</tissue>
    </source>
</reference>
<accession>A0AAV7UPN2</accession>
<protein>
    <submittedName>
        <fullName evidence="2">Uncharacterized protein</fullName>
    </submittedName>
</protein>